<organism evidence="1 2">
    <name type="scientific">Winogradskyella pulchriflava</name>
    <dbReference type="NCBI Taxonomy" id="1110688"/>
    <lineage>
        <taxon>Bacteria</taxon>
        <taxon>Pseudomonadati</taxon>
        <taxon>Bacteroidota</taxon>
        <taxon>Flavobacteriia</taxon>
        <taxon>Flavobacteriales</taxon>
        <taxon>Flavobacteriaceae</taxon>
        <taxon>Winogradskyella</taxon>
    </lineage>
</organism>
<dbReference type="RefSeq" id="WP_386061768.1">
    <property type="nucleotide sequence ID" value="NZ_JBHLTQ010000003.1"/>
</dbReference>
<evidence type="ECO:0000313" key="1">
    <source>
        <dbReference type="EMBL" id="MFC0604338.1"/>
    </source>
</evidence>
<reference evidence="1 2" key="1">
    <citation type="submission" date="2024-09" db="EMBL/GenBank/DDBJ databases">
        <authorList>
            <person name="Sun Q."/>
            <person name="Mori K."/>
        </authorList>
    </citation>
    <scope>NUCLEOTIDE SEQUENCE [LARGE SCALE GENOMIC DNA]</scope>
    <source>
        <strain evidence="1 2">NCAIM B.02481</strain>
    </source>
</reference>
<dbReference type="Proteomes" id="UP001589832">
    <property type="component" value="Unassembled WGS sequence"/>
</dbReference>
<keyword evidence="2" id="KW-1185">Reference proteome</keyword>
<dbReference type="PROSITE" id="PS51257">
    <property type="entry name" value="PROKAR_LIPOPROTEIN"/>
    <property type="match status" value="1"/>
</dbReference>
<name>A0ABV6Q7T4_9FLAO</name>
<evidence type="ECO:0008006" key="3">
    <source>
        <dbReference type="Google" id="ProtNLM"/>
    </source>
</evidence>
<comment type="caution">
    <text evidence="1">The sequence shown here is derived from an EMBL/GenBank/DDBJ whole genome shotgun (WGS) entry which is preliminary data.</text>
</comment>
<proteinExistence type="predicted"/>
<sequence length="183" mass="21783">MKRVLILVSLIVLTSCIPYKIAPKFKNEDYKITRAKKFQRKLSREISFIFKDPKDADEFYNYINKKYNLNHKDVGLNTPFQLEGKTFYLSYTEVERTDEKLALPLVITDLRRSSNGNDPLFEGKYTTRKGHWYILLTVYDEDIKNCLLSKHPMRSQIISYLKKLKQEYLTTQNYEELLFTKKS</sequence>
<protein>
    <recommendedName>
        <fullName evidence="3">Lipoprotein</fullName>
    </recommendedName>
</protein>
<evidence type="ECO:0000313" key="2">
    <source>
        <dbReference type="Proteomes" id="UP001589832"/>
    </source>
</evidence>
<dbReference type="EMBL" id="JBHLTQ010000003">
    <property type="protein sequence ID" value="MFC0604338.1"/>
    <property type="molecule type" value="Genomic_DNA"/>
</dbReference>
<gene>
    <name evidence="1" type="ORF">ACFFGA_07225</name>
</gene>
<accession>A0ABV6Q7T4</accession>